<dbReference type="PANTHER" id="PTHR12743:SF0">
    <property type="entry name" value="HOLOCYTOCHROME C-TYPE SYNTHASE"/>
    <property type="match status" value="1"/>
</dbReference>
<feature type="region of interest" description="Disordered" evidence="11">
    <location>
        <begin position="122"/>
        <end position="166"/>
    </location>
</feature>
<dbReference type="RefSeq" id="XP_025371691.1">
    <property type="nucleotide sequence ID" value="XM_025515482.1"/>
</dbReference>
<dbReference type="Pfam" id="PF01265">
    <property type="entry name" value="Cyto_heme_lyase"/>
    <property type="match status" value="1"/>
</dbReference>
<dbReference type="Proteomes" id="UP000245783">
    <property type="component" value="Unassembled WGS sequence"/>
</dbReference>
<keyword evidence="5 10" id="KW-0999">Mitochondrion inner membrane</keyword>
<dbReference type="InParanoid" id="A0A316W731"/>
<evidence type="ECO:0000256" key="4">
    <source>
        <dbReference type="ARBA" id="ARBA00022723"/>
    </source>
</evidence>
<evidence type="ECO:0000256" key="9">
    <source>
        <dbReference type="ARBA" id="ARBA00023239"/>
    </source>
</evidence>
<evidence type="ECO:0000313" key="13">
    <source>
        <dbReference type="Proteomes" id="UP000245783"/>
    </source>
</evidence>
<dbReference type="GO" id="GO:0046872">
    <property type="term" value="F:metal ion binding"/>
    <property type="evidence" value="ECO:0007669"/>
    <property type="project" value="UniProtKB-KW"/>
</dbReference>
<dbReference type="EMBL" id="KZ819360">
    <property type="protein sequence ID" value="PWN44531.1"/>
    <property type="molecule type" value="Genomic_DNA"/>
</dbReference>
<dbReference type="AlphaFoldDB" id="A0A316W731"/>
<dbReference type="GO" id="GO:0005743">
    <property type="term" value="C:mitochondrial inner membrane"/>
    <property type="evidence" value="ECO:0007669"/>
    <property type="project" value="UniProtKB-SubCell"/>
</dbReference>
<comment type="subcellular location">
    <subcellularLocation>
        <location evidence="1 10">Mitochondrion inner membrane</location>
    </subcellularLocation>
</comment>
<keyword evidence="6 10" id="KW-0408">Iron</keyword>
<dbReference type="GO" id="GO:0004408">
    <property type="term" value="F:holocytochrome-c synthase activity"/>
    <property type="evidence" value="ECO:0007669"/>
    <property type="project" value="UniProtKB-EC"/>
</dbReference>
<evidence type="ECO:0000256" key="5">
    <source>
        <dbReference type="ARBA" id="ARBA00022792"/>
    </source>
</evidence>
<proteinExistence type="inferred from homology"/>
<organism evidence="12 13">
    <name type="scientific">Ceraceosorus guamensis</name>
    <dbReference type="NCBI Taxonomy" id="1522189"/>
    <lineage>
        <taxon>Eukaryota</taxon>
        <taxon>Fungi</taxon>
        <taxon>Dikarya</taxon>
        <taxon>Basidiomycota</taxon>
        <taxon>Ustilaginomycotina</taxon>
        <taxon>Exobasidiomycetes</taxon>
        <taxon>Ceraceosorales</taxon>
        <taxon>Ceraceosoraceae</taxon>
        <taxon>Ceraceosorus</taxon>
    </lineage>
</organism>
<dbReference type="STRING" id="1522189.A0A316W731"/>
<dbReference type="GeneID" id="37037352"/>
<evidence type="ECO:0000256" key="3">
    <source>
        <dbReference type="ARBA" id="ARBA00022617"/>
    </source>
</evidence>
<keyword evidence="3 10" id="KW-0349">Heme</keyword>
<feature type="region of interest" description="Disordered" evidence="11">
    <location>
        <begin position="1"/>
        <end position="110"/>
    </location>
</feature>
<comment type="function">
    <text evidence="10">Lyase that catalyzes the covalent linking of the heme group to the cytochrome C apoprotein to produce the mature functional cytochrome.</text>
</comment>
<accession>A0A316W731</accession>
<dbReference type="PROSITE" id="PS00822">
    <property type="entry name" value="CYTO_HEME_LYASE_2"/>
    <property type="match status" value="1"/>
</dbReference>
<keyword evidence="7 10" id="KW-0496">Mitochondrion</keyword>
<dbReference type="FunCoup" id="A0A316W731">
    <property type="interactions" value="248"/>
</dbReference>
<keyword evidence="13" id="KW-1185">Reference proteome</keyword>
<dbReference type="EC" id="4.4.1.17" evidence="10"/>
<evidence type="ECO:0000256" key="7">
    <source>
        <dbReference type="ARBA" id="ARBA00023128"/>
    </source>
</evidence>
<comment type="similarity">
    <text evidence="2 10">Belongs to the cytochrome c-type heme lyase family.</text>
</comment>
<keyword evidence="8 10" id="KW-0472">Membrane</keyword>
<evidence type="ECO:0000256" key="10">
    <source>
        <dbReference type="RuleBase" id="RU363130"/>
    </source>
</evidence>
<dbReference type="PANTHER" id="PTHR12743">
    <property type="entry name" value="CYTOCHROME C1 HEME LYASE"/>
    <property type="match status" value="1"/>
</dbReference>
<protein>
    <recommendedName>
        <fullName evidence="10">Holocytochrome c-type synthase</fullName>
        <ecNumber evidence="10">4.4.1.17</ecNumber>
    </recommendedName>
</protein>
<evidence type="ECO:0000256" key="2">
    <source>
        <dbReference type="ARBA" id="ARBA00007255"/>
    </source>
</evidence>
<feature type="compositionally biased region" description="Basic and acidic residues" evidence="11">
    <location>
        <begin position="89"/>
        <end position="104"/>
    </location>
</feature>
<dbReference type="InterPro" id="IPR000511">
    <property type="entry name" value="Holocyt_c/c1_synthase"/>
</dbReference>
<gene>
    <name evidence="12" type="ORF">IE81DRAFT_336607</name>
</gene>
<name>A0A316W731_9BASI</name>
<sequence length="316" mass="33993">MWPFRSGGQTADGAPASTSASALRNDSPAGPPYSSADACPVDHSARDAWLKQSRGEGSGSAGPEAARSPAPISLSGMLSSLLPTSKSSATERKETPSFRADGHDSSLSVERVVSSIPRLISSGSSRLEGRSDTSGQNACPVAHDATASTSKGKDSPGQSTQAEDANWVYPSPAQFFAAMARKNQNPNASDMDIVVPIHNAVNERAWNEILKWEQGWDPASKDKCGGPKLVTFKGKPGELTWKAWARGLAGYSAPFDRHDWEVDRCGHRVRYIIDFYSGPRAKDGRASLSFFLDVRPAPDTLHGWLMRGHRALFRPD</sequence>
<feature type="compositionally biased region" description="Polar residues" evidence="11">
    <location>
        <begin position="146"/>
        <end position="163"/>
    </location>
</feature>
<evidence type="ECO:0000256" key="1">
    <source>
        <dbReference type="ARBA" id="ARBA00004273"/>
    </source>
</evidence>
<dbReference type="OrthoDB" id="4243at2759"/>
<keyword evidence="9 10" id="KW-0456">Lyase</keyword>
<feature type="compositionally biased region" description="Polar residues" evidence="11">
    <location>
        <begin position="76"/>
        <end position="88"/>
    </location>
</feature>
<keyword evidence="4 10" id="KW-0479">Metal-binding</keyword>
<evidence type="ECO:0000256" key="11">
    <source>
        <dbReference type="SAM" id="MobiDB-lite"/>
    </source>
</evidence>
<reference evidence="12 13" key="1">
    <citation type="journal article" date="2018" name="Mol. Biol. Evol.">
        <title>Broad Genomic Sampling Reveals a Smut Pathogenic Ancestry of the Fungal Clade Ustilaginomycotina.</title>
        <authorList>
            <person name="Kijpornyongpan T."/>
            <person name="Mondo S.J."/>
            <person name="Barry K."/>
            <person name="Sandor L."/>
            <person name="Lee J."/>
            <person name="Lipzen A."/>
            <person name="Pangilinan J."/>
            <person name="LaButti K."/>
            <person name="Hainaut M."/>
            <person name="Henrissat B."/>
            <person name="Grigoriev I.V."/>
            <person name="Spatafora J.W."/>
            <person name="Aime M.C."/>
        </authorList>
    </citation>
    <scope>NUCLEOTIDE SEQUENCE [LARGE SCALE GENOMIC DNA]</scope>
    <source>
        <strain evidence="12 13">MCA 4658</strain>
    </source>
</reference>
<comment type="catalytic activity">
    <reaction evidence="10">
        <text>holo-[cytochrome c] = apo-[cytochrome c] + heme b</text>
        <dbReference type="Rhea" id="RHEA:22648"/>
        <dbReference type="Rhea" id="RHEA-COMP:10725"/>
        <dbReference type="Rhea" id="RHEA-COMP:10726"/>
        <dbReference type="ChEBI" id="CHEBI:29950"/>
        <dbReference type="ChEBI" id="CHEBI:60344"/>
        <dbReference type="ChEBI" id="CHEBI:83739"/>
        <dbReference type="EC" id="4.4.1.17"/>
    </reaction>
</comment>
<evidence type="ECO:0000313" key="12">
    <source>
        <dbReference type="EMBL" id="PWN44531.1"/>
    </source>
</evidence>
<evidence type="ECO:0000256" key="8">
    <source>
        <dbReference type="ARBA" id="ARBA00023136"/>
    </source>
</evidence>
<dbReference type="PROSITE" id="PS00821">
    <property type="entry name" value="CYTO_HEME_LYASE_1"/>
    <property type="match status" value="1"/>
</dbReference>
<feature type="compositionally biased region" description="Low complexity" evidence="11">
    <location>
        <begin position="61"/>
        <end position="71"/>
    </location>
</feature>
<evidence type="ECO:0000256" key="6">
    <source>
        <dbReference type="ARBA" id="ARBA00023004"/>
    </source>
</evidence>